<accession>A0A3N0VZ02</accession>
<reference evidence="2 4" key="2">
    <citation type="submission" date="2019-03" db="EMBL/GenBank/DDBJ databases">
        <title>Genomic Encyclopedia of Archaeal and Bacterial Type Strains, Phase II (KMG-II): from individual species to whole genera.</title>
        <authorList>
            <person name="Goeker M."/>
        </authorList>
    </citation>
    <scope>NUCLEOTIDE SEQUENCE [LARGE SCALE GENOMIC DNA]</scope>
    <source>
        <strain evidence="2 4">DSM 15235</strain>
    </source>
</reference>
<dbReference type="Proteomes" id="UP000269375">
    <property type="component" value="Unassembled WGS sequence"/>
</dbReference>
<dbReference type="NCBIfam" id="TIGR02594">
    <property type="entry name" value="TIGR02594 family protein"/>
    <property type="match status" value="1"/>
</dbReference>
<dbReference type="EMBL" id="SOQW01000002">
    <property type="protein sequence ID" value="TDX93089.1"/>
    <property type="molecule type" value="Genomic_DNA"/>
</dbReference>
<dbReference type="OrthoDB" id="9813532at2"/>
<dbReference type="AlphaFoldDB" id="A0A3N0VZ02"/>
<gene>
    <name evidence="2" type="ORF">BCF50_2041</name>
    <name evidence="1" type="ORF">EGI05_10275</name>
</gene>
<organism evidence="1 3">
    <name type="scientific">Chryseobacterium daecheongense</name>
    <dbReference type="NCBI Taxonomy" id="192389"/>
    <lineage>
        <taxon>Bacteria</taxon>
        <taxon>Pseudomonadati</taxon>
        <taxon>Bacteroidota</taxon>
        <taxon>Flavobacteriia</taxon>
        <taxon>Flavobacteriales</taxon>
        <taxon>Weeksellaceae</taxon>
        <taxon>Chryseobacterium group</taxon>
        <taxon>Chryseobacterium</taxon>
    </lineage>
</organism>
<sequence length="182" mass="20164">MALSKQYEWLVKENGPIMIKQALNLYGTTEVPGTANNATILSWAQEVGQDPMFNGVKKFYNADSIPWCGLFMAVVAKRSSKQIVKDPLWALNWGNFGKHTPTPMLGDVLVFIRNGGGHVGLYVGEDSTCFHVLGGNQSDQVCITRIEKKRLYTARRPNYINQPVNVRKISLSSSGTVSNNET</sequence>
<proteinExistence type="predicted"/>
<dbReference type="Proteomes" id="UP000295709">
    <property type="component" value="Unassembled WGS sequence"/>
</dbReference>
<comment type="caution">
    <text evidence="1">The sequence shown here is derived from an EMBL/GenBank/DDBJ whole genome shotgun (WGS) entry which is preliminary data.</text>
</comment>
<keyword evidence="4" id="KW-1185">Reference proteome</keyword>
<name>A0A3N0VZ02_9FLAO</name>
<dbReference type="InterPro" id="IPR013423">
    <property type="entry name" value="CHP02594"/>
</dbReference>
<dbReference type="RefSeq" id="WP_123262965.1">
    <property type="nucleotide sequence ID" value="NZ_RJTX01000002.1"/>
</dbReference>
<evidence type="ECO:0000313" key="2">
    <source>
        <dbReference type="EMBL" id="TDX93089.1"/>
    </source>
</evidence>
<reference evidence="1 3" key="1">
    <citation type="submission" date="2018-11" db="EMBL/GenBank/DDBJ databases">
        <title>Proposal to divide the Flavobacteriaceae and reorganize its genera based on Amino Acid Identity values calculated from whole genome sequences.</title>
        <authorList>
            <person name="Nicholson A.C."/>
            <person name="Gulvik C.A."/>
            <person name="Whitney A.M."/>
            <person name="Humrighouse B.W."/>
            <person name="Bell M."/>
            <person name="Holmes B."/>
            <person name="Steigerwalt A."/>
            <person name="Villarma A."/>
            <person name="Sheth M."/>
            <person name="Batra D."/>
            <person name="Pryor J."/>
            <person name="Bernardet J.-F."/>
            <person name="Hugo C."/>
            <person name="Kampfer P."/>
            <person name="Newman J."/>
            <person name="Mcquiston J.R."/>
        </authorList>
    </citation>
    <scope>NUCLEOTIDE SEQUENCE [LARGE SCALE GENOMIC DNA]</scope>
    <source>
        <strain evidence="1 3">DSM 15235</strain>
    </source>
</reference>
<dbReference type="EMBL" id="RJTX01000002">
    <property type="protein sequence ID" value="ROH97750.1"/>
    <property type="molecule type" value="Genomic_DNA"/>
</dbReference>
<evidence type="ECO:0000313" key="3">
    <source>
        <dbReference type="Proteomes" id="UP000269375"/>
    </source>
</evidence>
<evidence type="ECO:0000313" key="4">
    <source>
        <dbReference type="Proteomes" id="UP000295709"/>
    </source>
</evidence>
<protein>
    <submittedName>
        <fullName evidence="1">TIGR02594 family protein</fullName>
    </submittedName>
    <submittedName>
        <fullName evidence="2">Uncharacterized protein (TIGR02594 family)</fullName>
    </submittedName>
</protein>
<evidence type="ECO:0000313" key="1">
    <source>
        <dbReference type="EMBL" id="ROH97750.1"/>
    </source>
</evidence>